<evidence type="ECO:0000313" key="9">
    <source>
        <dbReference type="EMBL" id="MCE2055297.1"/>
    </source>
</evidence>
<feature type="region of interest" description="Disordered" evidence="6">
    <location>
        <begin position="150"/>
        <end position="222"/>
    </location>
</feature>
<dbReference type="PROSITE" id="PS51294">
    <property type="entry name" value="HTH_MYB"/>
    <property type="match status" value="1"/>
</dbReference>
<keyword evidence="2" id="KW-0805">Transcription regulation</keyword>
<dbReference type="EMBL" id="JACEIK010006224">
    <property type="protein sequence ID" value="MCE2055297.1"/>
    <property type="molecule type" value="Genomic_DNA"/>
</dbReference>
<comment type="subcellular location">
    <subcellularLocation>
        <location evidence="1">Nucleus</location>
    </subcellularLocation>
</comment>
<evidence type="ECO:0000259" key="7">
    <source>
        <dbReference type="PROSITE" id="PS50110"/>
    </source>
</evidence>
<proteinExistence type="predicted"/>
<keyword evidence="4" id="KW-0539">Nucleus</keyword>
<feature type="compositionally biased region" description="Polar residues" evidence="6">
    <location>
        <begin position="182"/>
        <end position="192"/>
    </location>
</feature>
<dbReference type="Proteomes" id="UP000823775">
    <property type="component" value="Unassembled WGS sequence"/>
</dbReference>
<evidence type="ECO:0000256" key="6">
    <source>
        <dbReference type="SAM" id="MobiDB-lite"/>
    </source>
</evidence>
<dbReference type="InterPro" id="IPR001789">
    <property type="entry name" value="Sig_transdc_resp-reg_receiver"/>
</dbReference>
<keyword evidence="10" id="KW-1185">Reference proteome</keyword>
<dbReference type="InterPro" id="IPR044841">
    <property type="entry name" value="LUX/BOA-like"/>
</dbReference>
<comment type="caution">
    <text evidence="9">The sequence shown here is derived from an EMBL/GenBank/DDBJ whole genome shotgun (WGS) entry which is preliminary data.</text>
</comment>
<dbReference type="Gene3D" id="1.10.10.60">
    <property type="entry name" value="Homeodomain-like"/>
    <property type="match status" value="1"/>
</dbReference>
<dbReference type="InterPro" id="IPR006447">
    <property type="entry name" value="Myb_dom_plants"/>
</dbReference>
<evidence type="ECO:0000256" key="2">
    <source>
        <dbReference type="ARBA" id="ARBA00023015"/>
    </source>
</evidence>
<dbReference type="InterPro" id="IPR017930">
    <property type="entry name" value="Myb_dom"/>
</dbReference>
<sequence>MSEEENSQTVEGQDNPMAAPCVGMIEKICVMLVADDKRFVTEMVDLLKSYDYKVTTVGTASTAMSMLSKGKKKIDVMIISAQSSNPLSFELLAQTVALDIISLFICDEHNELLEKKALGEGAYLCLQKPFDEKIVKYLWQFVLGEKLQREKARERSEKNGDQRNVDDTVEDNEEQPGEKKNVSNIKGQSSNIHETENDVVSNRKYEPGKKRGKKGTKHINEGDRQSIAINKVVRREACIKWTVDLHAKFMKVVQQLGEGRCFPKEILEGMNVSGLTRMQVASHLQKCRRNNWRVPKERKSIRHPLRQGSSSGSQQRNRFRKNGTMPHFQTNVSNLQYNSDQTQRGQEFSVSSLSTDSIFARGESSIQQQLCHPQFQIQPHNLSIGNPFDNPFLLSLNNVDGGIQQQHETFFEMLGSQGLQGPIIENTNYRPGLMFDSGDYHSQSNYNLNLDAAHGTIYSSRGTMFGTEVGNATVNNLNVNMDNVTTYSGSTMMSDAYLGNVAINGLGAPNVNFWQYIGEPNMFDPSNIIAASYERDIIGRDSNEKKSCDAYFDFNNMNNLFQNIGPPSANLPNEQDSEFNQVCSDDQVAATSSVQFSGITNYFD</sequence>
<evidence type="ECO:0000256" key="3">
    <source>
        <dbReference type="ARBA" id="ARBA00023163"/>
    </source>
</evidence>
<evidence type="ECO:0000256" key="5">
    <source>
        <dbReference type="PROSITE-ProRule" id="PRU00169"/>
    </source>
</evidence>
<dbReference type="InterPro" id="IPR011006">
    <property type="entry name" value="CheY-like_superfamily"/>
</dbReference>
<evidence type="ECO:0000256" key="1">
    <source>
        <dbReference type="ARBA" id="ARBA00004123"/>
    </source>
</evidence>
<protein>
    <submittedName>
        <fullName evidence="9">Uncharacterized protein</fullName>
    </submittedName>
</protein>
<dbReference type="InterPro" id="IPR009057">
    <property type="entry name" value="Homeodomain-like_sf"/>
</dbReference>
<accession>A0ABS8VZ24</accession>
<dbReference type="PANTHER" id="PTHR31442">
    <property type="entry name" value="HOMEODOMAIN-LIKE SUPERFAMILY PROTEIN-RELATED"/>
    <property type="match status" value="1"/>
</dbReference>
<dbReference type="SUPFAM" id="SSF46689">
    <property type="entry name" value="Homeodomain-like"/>
    <property type="match status" value="1"/>
</dbReference>
<reference evidence="9 10" key="1">
    <citation type="journal article" date="2021" name="BMC Genomics">
        <title>Datura genome reveals duplications of psychoactive alkaloid biosynthetic genes and high mutation rate following tissue culture.</title>
        <authorList>
            <person name="Rajewski A."/>
            <person name="Carter-House D."/>
            <person name="Stajich J."/>
            <person name="Litt A."/>
        </authorList>
    </citation>
    <scope>NUCLEOTIDE SEQUENCE [LARGE SCALE GENOMIC DNA]</scope>
    <source>
        <strain evidence="9">AR-01</strain>
    </source>
</reference>
<evidence type="ECO:0000313" key="10">
    <source>
        <dbReference type="Proteomes" id="UP000823775"/>
    </source>
</evidence>
<keyword evidence="3" id="KW-0804">Transcription</keyword>
<evidence type="ECO:0000256" key="4">
    <source>
        <dbReference type="ARBA" id="ARBA00023242"/>
    </source>
</evidence>
<dbReference type="InterPro" id="IPR001005">
    <property type="entry name" value="SANT/Myb"/>
</dbReference>
<feature type="region of interest" description="Disordered" evidence="6">
    <location>
        <begin position="292"/>
        <end position="330"/>
    </location>
</feature>
<evidence type="ECO:0000259" key="8">
    <source>
        <dbReference type="PROSITE" id="PS51294"/>
    </source>
</evidence>
<feature type="domain" description="Response regulatory" evidence="7">
    <location>
        <begin position="29"/>
        <end position="143"/>
    </location>
</feature>
<dbReference type="PROSITE" id="PS50110">
    <property type="entry name" value="RESPONSE_REGULATORY"/>
    <property type="match status" value="1"/>
</dbReference>
<feature type="compositionally biased region" description="Basic and acidic residues" evidence="6">
    <location>
        <begin position="193"/>
        <end position="209"/>
    </location>
</feature>
<name>A0ABS8VZ24_DATST</name>
<dbReference type="NCBIfam" id="TIGR01557">
    <property type="entry name" value="myb_SHAQKYF"/>
    <property type="match status" value="1"/>
</dbReference>
<gene>
    <name evidence="9" type="ORF">HAX54_042366</name>
</gene>
<comment type="caution">
    <text evidence="5">Lacks conserved residue(s) required for the propagation of feature annotation.</text>
</comment>
<dbReference type="SUPFAM" id="SSF52172">
    <property type="entry name" value="CheY-like"/>
    <property type="match status" value="1"/>
</dbReference>
<feature type="domain" description="HTH myb-type" evidence="8">
    <location>
        <begin position="240"/>
        <end position="292"/>
    </location>
</feature>
<feature type="compositionally biased region" description="Basic and acidic residues" evidence="6">
    <location>
        <begin position="150"/>
        <end position="166"/>
    </location>
</feature>
<dbReference type="Gene3D" id="3.40.50.2300">
    <property type="match status" value="1"/>
</dbReference>
<organism evidence="9 10">
    <name type="scientific">Datura stramonium</name>
    <name type="common">Jimsonweed</name>
    <name type="synonym">Common thornapple</name>
    <dbReference type="NCBI Taxonomy" id="4076"/>
    <lineage>
        <taxon>Eukaryota</taxon>
        <taxon>Viridiplantae</taxon>
        <taxon>Streptophyta</taxon>
        <taxon>Embryophyta</taxon>
        <taxon>Tracheophyta</taxon>
        <taxon>Spermatophyta</taxon>
        <taxon>Magnoliopsida</taxon>
        <taxon>eudicotyledons</taxon>
        <taxon>Gunneridae</taxon>
        <taxon>Pentapetalae</taxon>
        <taxon>asterids</taxon>
        <taxon>lamiids</taxon>
        <taxon>Solanales</taxon>
        <taxon>Solanaceae</taxon>
        <taxon>Solanoideae</taxon>
        <taxon>Datureae</taxon>
        <taxon>Datura</taxon>
    </lineage>
</organism>
<dbReference type="PANTHER" id="PTHR31442:SF38">
    <property type="entry name" value="TRANSCRIPTION FACTOR"/>
    <property type="match status" value="1"/>
</dbReference>
<dbReference type="Pfam" id="PF00249">
    <property type="entry name" value="Myb_DNA-binding"/>
    <property type="match status" value="1"/>
</dbReference>